<organism evidence="2 3">
    <name type="scientific">Pedobacter psychroterrae</name>
    <dbReference type="NCBI Taxonomy" id="2530453"/>
    <lineage>
        <taxon>Bacteria</taxon>
        <taxon>Pseudomonadati</taxon>
        <taxon>Bacteroidota</taxon>
        <taxon>Sphingobacteriia</taxon>
        <taxon>Sphingobacteriales</taxon>
        <taxon>Sphingobacteriaceae</taxon>
        <taxon>Pedobacter</taxon>
    </lineage>
</organism>
<dbReference type="EMBL" id="SJSL01000006">
    <property type="protein sequence ID" value="TCC98904.1"/>
    <property type="molecule type" value="Genomic_DNA"/>
</dbReference>
<protein>
    <submittedName>
        <fullName evidence="2">DUF4180 domain-containing protein</fullName>
    </submittedName>
</protein>
<gene>
    <name evidence="2" type="ORF">EZ437_17325</name>
</gene>
<sequence>MNIEIHEKGDRKIAEVTAEGILITNAEEALQILADLYYQECDGIILHEQNISPDFFDLKTGLAGEILQKFSNYRMRLAIVGDLGKYPGQSIKDFIFESNKGRHINFLTSVAEAKEKL</sequence>
<accession>A0A4R0NJ51</accession>
<dbReference type="InterPro" id="IPR025438">
    <property type="entry name" value="DUF4180"/>
</dbReference>
<keyword evidence="3" id="KW-1185">Reference proteome</keyword>
<dbReference type="OrthoDB" id="8595425at2"/>
<reference evidence="2 3" key="1">
    <citation type="submission" date="2019-02" db="EMBL/GenBank/DDBJ databases">
        <title>Pedobacter sp. RP-1-14 sp. nov., isolated from Arctic soil.</title>
        <authorList>
            <person name="Dahal R.H."/>
        </authorList>
    </citation>
    <scope>NUCLEOTIDE SEQUENCE [LARGE SCALE GENOMIC DNA]</scope>
    <source>
        <strain evidence="2 3">RP-1-14</strain>
    </source>
</reference>
<evidence type="ECO:0000259" key="1">
    <source>
        <dbReference type="Pfam" id="PF13788"/>
    </source>
</evidence>
<proteinExistence type="predicted"/>
<dbReference type="AlphaFoldDB" id="A0A4R0NJ51"/>
<feature type="domain" description="DUF4180" evidence="1">
    <location>
        <begin position="10"/>
        <end position="117"/>
    </location>
</feature>
<evidence type="ECO:0000313" key="3">
    <source>
        <dbReference type="Proteomes" id="UP000293347"/>
    </source>
</evidence>
<dbReference type="RefSeq" id="WP_131597335.1">
    <property type="nucleotide sequence ID" value="NZ_SJSL01000006.1"/>
</dbReference>
<dbReference type="Pfam" id="PF13788">
    <property type="entry name" value="DUF4180"/>
    <property type="match status" value="1"/>
</dbReference>
<evidence type="ECO:0000313" key="2">
    <source>
        <dbReference type="EMBL" id="TCC98904.1"/>
    </source>
</evidence>
<comment type="caution">
    <text evidence="2">The sequence shown here is derived from an EMBL/GenBank/DDBJ whole genome shotgun (WGS) entry which is preliminary data.</text>
</comment>
<name>A0A4R0NJ51_9SPHI</name>
<dbReference type="Proteomes" id="UP000293347">
    <property type="component" value="Unassembled WGS sequence"/>
</dbReference>